<dbReference type="InterPro" id="IPR049712">
    <property type="entry name" value="Poly_export"/>
</dbReference>
<dbReference type="OrthoDB" id="7198507at2"/>
<evidence type="ECO:0000313" key="5">
    <source>
        <dbReference type="Proteomes" id="UP000598196"/>
    </source>
</evidence>
<evidence type="ECO:0000256" key="1">
    <source>
        <dbReference type="ARBA" id="ARBA00022729"/>
    </source>
</evidence>
<dbReference type="Proteomes" id="UP000598196">
    <property type="component" value="Unassembled WGS sequence"/>
</dbReference>
<dbReference type="PANTHER" id="PTHR33619">
    <property type="entry name" value="POLYSACCHARIDE EXPORT PROTEIN GFCE-RELATED"/>
    <property type="match status" value="1"/>
</dbReference>
<organism evidence="4 5">
    <name type="scientific">Gemmobacter aquaticus</name>
    <dbReference type="NCBI Taxonomy" id="490185"/>
    <lineage>
        <taxon>Bacteria</taxon>
        <taxon>Pseudomonadati</taxon>
        <taxon>Pseudomonadota</taxon>
        <taxon>Alphaproteobacteria</taxon>
        <taxon>Rhodobacterales</taxon>
        <taxon>Paracoccaceae</taxon>
        <taxon>Gemmobacter</taxon>
    </lineage>
</organism>
<evidence type="ECO:0000256" key="2">
    <source>
        <dbReference type="SAM" id="SignalP"/>
    </source>
</evidence>
<dbReference type="Gene3D" id="3.10.560.10">
    <property type="entry name" value="Outer membrane lipoprotein wza domain like"/>
    <property type="match status" value="2"/>
</dbReference>
<dbReference type="PANTHER" id="PTHR33619:SF3">
    <property type="entry name" value="POLYSACCHARIDE EXPORT PROTEIN GFCE-RELATED"/>
    <property type="match status" value="1"/>
</dbReference>
<dbReference type="RefSeq" id="WP_146287045.1">
    <property type="nucleotide sequence ID" value="NZ_BMLP01000004.1"/>
</dbReference>
<dbReference type="AlphaFoldDB" id="A0A918DCW0"/>
<proteinExistence type="predicted"/>
<accession>A0A918DCW0</accession>
<keyword evidence="5" id="KW-1185">Reference proteome</keyword>
<dbReference type="Pfam" id="PF02563">
    <property type="entry name" value="Poly_export"/>
    <property type="match status" value="1"/>
</dbReference>
<comment type="caution">
    <text evidence="4">The sequence shown here is derived from an EMBL/GenBank/DDBJ whole genome shotgun (WGS) entry which is preliminary data.</text>
</comment>
<feature type="domain" description="Polysaccharide export protein N-terminal" evidence="3">
    <location>
        <begin position="79"/>
        <end position="161"/>
    </location>
</feature>
<dbReference type="InterPro" id="IPR003715">
    <property type="entry name" value="Poly_export_N"/>
</dbReference>
<sequence>MTQFAGKVALITACLSILSACSDPPGGAPQAGQILSEASQKDANYAVYPVTRETLPLLASWPRHDRARQYGWIKRQSGPSSQVIAPGDVIDLAIWDNGDSSLLMEKGRKTVEMKGIRVTPAGEVFLPYVDQVYIANMTPDRARAVVQEKFSAISPTAQVQLLHTPGRESSVDLISGVTTPGSFPLPDRDVTVLGLIAMGGGISKDLINPQVRLSRNGKLYGISANKLMDEPSLDTTLAGGDKVYLESDERYFLSLGAANKESQVFFPSDQVTVLDAASLVGGLSATRANAKGVLILREYPSTSIRTDETGPKTNRVVFVFDLKSADGLFSAGEFPVQHKDLVLVTESSVVGTATIISLIYEAFGIVIRAEDLT</sequence>
<dbReference type="PROSITE" id="PS51257">
    <property type="entry name" value="PROKAR_LIPOPROTEIN"/>
    <property type="match status" value="1"/>
</dbReference>
<name>A0A918DCW0_9RHOB</name>
<dbReference type="EMBL" id="BMLP01000004">
    <property type="protein sequence ID" value="GGO33675.1"/>
    <property type="molecule type" value="Genomic_DNA"/>
</dbReference>
<dbReference type="Gene3D" id="3.30.1950.10">
    <property type="entry name" value="wza like domain"/>
    <property type="match status" value="1"/>
</dbReference>
<gene>
    <name evidence="4" type="ORF">GCM10010991_23390</name>
</gene>
<feature type="signal peptide" evidence="2">
    <location>
        <begin position="1"/>
        <end position="22"/>
    </location>
</feature>
<evidence type="ECO:0000313" key="4">
    <source>
        <dbReference type="EMBL" id="GGO33675.1"/>
    </source>
</evidence>
<feature type="chain" id="PRO_5037334405" evidence="2">
    <location>
        <begin position="23"/>
        <end position="373"/>
    </location>
</feature>
<protein>
    <submittedName>
        <fullName evidence="4">Polysaccharide biosynthesis protein</fullName>
    </submittedName>
</protein>
<keyword evidence="1 2" id="KW-0732">Signal</keyword>
<dbReference type="GO" id="GO:0015159">
    <property type="term" value="F:polysaccharide transmembrane transporter activity"/>
    <property type="evidence" value="ECO:0007669"/>
    <property type="project" value="InterPro"/>
</dbReference>
<reference evidence="4 5" key="1">
    <citation type="journal article" date="2014" name="Int. J. Syst. Evol. Microbiol.">
        <title>Complete genome sequence of Corynebacterium casei LMG S-19264T (=DSM 44701T), isolated from a smear-ripened cheese.</title>
        <authorList>
            <consortium name="US DOE Joint Genome Institute (JGI-PGF)"/>
            <person name="Walter F."/>
            <person name="Albersmeier A."/>
            <person name="Kalinowski J."/>
            <person name="Ruckert C."/>
        </authorList>
    </citation>
    <scope>NUCLEOTIDE SEQUENCE [LARGE SCALE GENOMIC DNA]</scope>
    <source>
        <strain evidence="4 5">CGMCC 1.7029</strain>
    </source>
</reference>
<evidence type="ECO:0000259" key="3">
    <source>
        <dbReference type="Pfam" id="PF02563"/>
    </source>
</evidence>